<dbReference type="GO" id="GO:0016829">
    <property type="term" value="F:lyase activity"/>
    <property type="evidence" value="ECO:0007669"/>
    <property type="project" value="UniProtKB-KW"/>
</dbReference>
<dbReference type="PANTHER" id="PTHR30502:SF0">
    <property type="entry name" value="PHOSPHOENOLPYRUVATE CARBOXYLASE FAMILY PROTEIN"/>
    <property type="match status" value="1"/>
</dbReference>
<keyword evidence="4" id="KW-0472">Membrane</keyword>
<dbReference type="Pfam" id="PF03328">
    <property type="entry name" value="HpcH_HpaI"/>
    <property type="match status" value="1"/>
</dbReference>
<dbReference type="EMBL" id="JBHTJZ010000023">
    <property type="protein sequence ID" value="MFD0960638.1"/>
    <property type="molecule type" value="Genomic_DNA"/>
</dbReference>
<keyword evidence="7" id="KW-1185">Reference proteome</keyword>
<feature type="transmembrane region" description="Helical" evidence="4">
    <location>
        <begin position="13"/>
        <end position="31"/>
    </location>
</feature>
<keyword evidence="3 6" id="KW-0456">Lyase</keyword>
<organism evidence="6 7">
    <name type="scientific">Paenibacillus chungangensis</name>
    <dbReference type="NCBI Taxonomy" id="696535"/>
    <lineage>
        <taxon>Bacteria</taxon>
        <taxon>Bacillati</taxon>
        <taxon>Bacillota</taxon>
        <taxon>Bacilli</taxon>
        <taxon>Bacillales</taxon>
        <taxon>Paenibacillaceae</taxon>
        <taxon>Paenibacillus</taxon>
    </lineage>
</organism>
<dbReference type="SUPFAM" id="SSF51621">
    <property type="entry name" value="Phosphoenolpyruvate/pyruvate domain"/>
    <property type="match status" value="1"/>
</dbReference>
<evidence type="ECO:0000256" key="1">
    <source>
        <dbReference type="ARBA" id="ARBA00005568"/>
    </source>
</evidence>
<keyword evidence="4" id="KW-0812">Transmembrane</keyword>
<keyword evidence="4" id="KW-1133">Transmembrane helix</keyword>
<dbReference type="PANTHER" id="PTHR30502">
    <property type="entry name" value="2-KETO-3-DEOXY-L-RHAMNONATE ALDOLASE"/>
    <property type="match status" value="1"/>
</dbReference>
<comment type="similarity">
    <text evidence="1">Belongs to the HpcH/HpaI aldolase family.</text>
</comment>
<dbReference type="RefSeq" id="WP_377565243.1">
    <property type="nucleotide sequence ID" value="NZ_JBHTJZ010000023.1"/>
</dbReference>
<evidence type="ECO:0000256" key="2">
    <source>
        <dbReference type="ARBA" id="ARBA00022723"/>
    </source>
</evidence>
<gene>
    <name evidence="6" type="ORF">ACFQ2I_14695</name>
</gene>
<evidence type="ECO:0000313" key="7">
    <source>
        <dbReference type="Proteomes" id="UP001596989"/>
    </source>
</evidence>
<accession>A0ABW3HSY4</accession>
<feature type="domain" description="HpcH/HpaI aldolase/citrate lyase" evidence="5">
    <location>
        <begin position="37"/>
        <end position="237"/>
    </location>
</feature>
<dbReference type="InterPro" id="IPR005000">
    <property type="entry name" value="Aldolase/citrate-lyase_domain"/>
</dbReference>
<evidence type="ECO:0000313" key="6">
    <source>
        <dbReference type="EMBL" id="MFD0960638.1"/>
    </source>
</evidence>
<reference evidence="7" key="1">
    <citation type="journal article" date="2019" name="Int. J. Syst. Evol. Microbiol.">
        <title>The Global Catalogue of Microorganisms (GCM) 10K type strain sequencing project: providing services to taxonomists for standard genome sequencing and annotation.</title>
        <authorList>
            <consortium name="The Broad Institute Genomics Platform"/>
            <consortium name="The Broad Institute Genome Sequencing Center for Infectious Disease"/>
            <person name="Wu L."/>
            <person name="Ma J."/>
        </authorList>
    </citation>
    <scope>NUCLEOTIDE SEQUENCE [LARGE SCALE GENOMIC DNA]</scope>
    <source>
        <strain evidence="7">CCUG 59129</strain>
    </source>
</reference>
<sequence>MSGTVIKLRNRELLFGTMISYMTWTGLVPLLRKRRLDFAVFEMEHNHYDWSELEALLRTANLTELTAFVRVPDIGYAHLSKALDLGADGVLIPRIESLEQLREVIDIVRLPPRGRKGVGGYDFAVDDLTDKLSLYNDEKLILIQVESMAAVQTLDTMLATGEVAGVIVGPYDLSVSMGIPGDFRHPRFMEAVHEVIRLCDSHQLSCGMFMGSEQDIRYWHEQGMNIVWSGSDLGMLLDGYHRLCDVVESL</sequence>
<evidence type="ECO:0000256" key="4">
    <source>
        <dbReference type="SAM" id="Phobius"/>
    </source>
</evidence>
<evidence type="ECO:0000256" key="3">
    <source>
        <dbReference type="ARBA" id="ARBA00023239"/>
    </source>
</evidence>
<evidence type="ECO:0000259" key="5">
    <source>
        <dbReference type="Pfam" id="PF03328"/>
    </source>
</evidence>
<comment type="caution">
    <text evidence="6">The sequence shown here is derived from an EMBL/GenBank/DDBJ whole genome shotgun (WGS) entry which is preliminary data.</text>
</comment>
<proteinExistence type="inferred from homology"/>
<name>A0ABW3HSY4_9BACL</name>
<protein>
    <submittedName>
        <fullName evidence="6">HpcH/HpaI aldolase/citrate lyase family protein</fullName>
    </submittedName>
</protein>
<dbReference type="InterPro" id="IPR015813">
    <property type="entry name" value="Pyrv/PenolPyrv_kinase-like_dom"/>
</dbReference>
<keyword evidence="2" id="KW-0479">Metal-binding</keyword>
<dbReference type="Proteomes" id="UP001596989">
    <property type="component" value="Unassembled WGS sequence"/>
</dbReference>
<dbReference type="InterPro" id="IPR040442">
    <property type="entry name" value="Pyrv_kinase-like_dom_sf"/>
</dbReference>
<dbReference type="Gene3D" id="3.20.20.60">
    <property type="entry name" value="Phosphoenolpyruvate-binding domains"/>
    <property type="match status" value="1"/>
</dbReference>
<dbReference type="InterPro" id="IPR050251">
    <property type="entry name" value="HpcH-HpaI_aldolase"/>
</dbReference>